<dbReference type="InterPro" id="IPR000675">
    <property type="entry name" value="Cutinase/axe"/>
</dbReference>
<feature type="signal peptide" evidence="7">
    <location>
        <begin position="1"/>
        <end position="30"/>
    </location>
</feature>
<keyword evidence="6" id="KW-0812">Transmembrane</keyword>
<dbReference type="EMBL" id="QLTT01000013">
    <property type="protein sequence ID" value="RAS59711.1"/>
    <property type="molecule type" value="Genomic_DNA"/>
</dbReference>
<dbReference type="CDD" id="cd00146">
    <property type="entry name" value="PKD"/>
    <property type="match status" value="1"/>
</dbReference>
<organism evidence="9 10">
    <name type="scientific">Lentzea atacamensis</name>
    <dbReference type="NCBI Taxonomy" id="531938"/>
    <lineage>
        <taxon>Bacteria</taxon>
        <taxon>Bacillati</taxon>
        <taxon>Actinomycetota</taxon>
        <taxon>Actinomycetes</taxon>
        <taxon>Pseudonocardiales</taxon>
        <taxon>Pseudonocardiaceae</taxon>
        <taxon>Lentzea</taxon>
    </lineage>
</organism>
<name>A0ABX9DZQ1_9PSEU</name>
<evidence type="ECO:0000313" key="10">
    <source>
        <dbReference type="Proteomes" id="UP000248714"/>
    </source>
</evidence>
<dbReference type="Gene3D" id="2.60.40.10">
    <property type="entry name" value="Immunoglobulins"/>
    <property type="match status" value="1"/>
</dbReference>
<keyword evidence="4" id="KW-0378">Hydrolase</keyword>
<dbReference type="InterPro" id="IPR035986">
    <property type="entry name" value="PKD_dom_sf"/>
</dbReference>
<dbReference type="Pfam" id="PF01083">
    <property type="entry name" value="Cutinase"/>
    <property type="match status" value="1"/>
</dbReference>
<feature type="chain" id="PRO_5045502529" evidence="7">
    <location>
        <begin position="31"/>
        <end position="679"/>
    </location>
</feature>
<proteinExistence type="predicted"/>
<dbReference type="RefSeq" id="WP_170166752.1">
    <property type="nucleotide sequence ID" value="NZ_QLTT01000013.1"/>
</dbReference>
<dbReference type="Gene3D" id="3.40.50.1820">
    <property type="entry name" value="alpha/beta hydrolase"/>
    <property type="match status" value="1"/>
</dbReference>
<keyword evidence="6" id="KW-1133">Transmembrane helix</keyword>
<comment type="subcellular location">
    <subcellularLocation>
        <location evidence="1">Secreted</location>
    </subcellularLocation>
</comment>
<evidence type="ECO:0000259" key="8">
    <source>
        <dbReference type="PROSITE" id="PS50234"/>
    </source>
</evidence>
<dbReference type="InterPro" id="IPR013783">
    <property type="entry name" value="Ig-like_fold"/>
</dbReference>
<gene>
    <name evidence="9" type="ORF">C8D87_11311</name>
</gene>
<dbReference type="InterPro" id="IPR052969">
    <property type="entry name" value="Thr-specific_kinase-like"/>
</dbReference>
<comment type="caution">
    <text evidence="9">The sequence shown here is derived from an EMBL/GenBank/DDBJ whole genome shotgun (WGS) entry which is preliminary data.</text>
</comment>
<evidence type="ECO:0000256" key="3">
    <source>
        <dbReference type="ARBA" id="ARBA00022729"/>
    </source>
</evidence>
<dbReference type="InterPro" id="IPR000601">
    <property type="entry name" value="PKD_dom"/>
</dbReference>
<dbReference type="InterPro" id="IPR002035">
    <property type="entry name" value="VWF_A"/>
</dbReference>
<dbReference type="Proteomes" id="UP000248714">
    <property type="component" value="Unassembled WGS sequence"/>
</dbReference>
<dbReference type="Pfam" id="PF25106">
    <property type="entry name" value="VWA_4"/>
    <property type="match status" value="1"/>
</dbReference>
<keyword evidence="6" id="KW-0472">Membrane</keyword>
<dbReference type="Pfam" id="PF18911">
    <property type="entry name" value="PKD_4"/>
    <property type="match status" value="1"/>
</dbReference>
<dbReference type="PANTHER" id="PTHR47763">
    <property type="entry name" value="ALPHA-PROTEIN KINASE VWKA"/>
    <property type="match status" value="1"/>
</dbReference>
<evidence type="ECO:0000313" key="9">
    <source>
        <dbReference type="EMBL" id="RAS59711.1"/>
    </source>
</evidence>
<dbReference type="Gene3D" id="3.40.50.410">
    <property type="entry name" value="von Willebrand factor, type A domain"/>
    <property type="match status" value="1"/>
</dbReference>
<feature type="domain" description="VWFA" evidence="8">
    <location>
        <begin position="280"/>
        <end position="413"/>
    </location>
</feature>
<dbReference type="SUPFAM" id="SSF53300">
    <property type="entry name" value="vWA-like"/>
    <property type="match status" value="1"/>
</dbReference>
<feature type="compositionally biased region" description="Pro residues" evidence="5">
    <location>
        <begin position="617"/>
        <end position="635"/>
    </location>
</feature>
<evidence type="ECO:0000256" key="5">
    <source>
        <dbReference type="SAM" id="MobiDB-lite"/>
    </source>
</evidence>
<evidence type="ECO:0000256" key="7">
    <source>
        <dbReference type="SAM" id="SignalP"/>
    </source>
</evidence>
<dbReference type="SUPFAM" id="SSF53474">
    <property type="entry name" value="alpha/beta-Hydrolases"/>
    <property type="match status" value="1"/>
</dbReference>
<dbReference type="SMART" id="SM00327">
    <property type="entry name" value="VWA"/>
    <property type="match status" value="1"/>
</dbReference>
<dbReference type="SMART" id="SM01110">
    <property type="entry name" value="Cutinase"/>
    <property type="match status" value="1"/>
</dbReference>
<accession>A0ABX9DZQ1</accession>
<evidence type="ECO:0000256" key="1">
    <source>
        <dbReference type="ARBA" id="ARBA00004613"/>
    </source>
</evidence>
<keyword evidence="2" id="KW-0964">Secreted</keyword>
<protein>
    <submittedName>
        <fullName evidence="9">von Willebrand factor type A domain-containing protein</fullName>
    </submittedName>
</protein>
<dbReference type="InterPro" id="IPR036465">
    <property type="entry name" value="vWFA_dom_sf"/>
</dbReference>
<feature type="region of interest" description="Disordered" evidence="5">
    <location>
        <begin position="605"/>
        <end position="635"/>
    </location>
</feature>
<dbReference type="CDD" id="cd00198">
    <property type="entry name" value="vWFA"/>
    <property type="match status" value="1"/>
</dbReference>
<evidence type="ECO:0000256" key="2">
    <source>
        <dbReference type="ARBA" id="ARBA00022525"/>
    </source>
</evidence>
<dbReference type="SUPFAM" id="SSF49299">
    <property type="entry name" value="PKD domain"/>
    <property type="match status" value="1"/>
</dbReference>
<dbReference type="InterPro" id="IPR029058">
    <property type="entry name" value="AB_hydrolase_fold"/>
</dbReference>
<reference evidence="9 10" key="1">
    <citation type="submission" date="2018-06" db="EMBL/GenBank/DDBJ databases">
        <title>Genomic Encyclopedia of Type Strains, Phase IV (KMG-IV): sequencing the most valuable type-strain genomes for metagenomic binning, comparative biology and taxonomic classification.</title>
        <authorList>
            <person name="Goeker M."/>
        </authorList>
    </citation>
    <scope>NUCLEOTIDE SEQUENCE [LARGE SCALE GENOMIC DNA]</scope>
    <source>
        <strain evidence="9 10">DSM 45479</strain>
    </source>
</reference>
<keyword evidence="10" id="KW-1185">Reference proteome</keyword>
<dbReference type="InterPro" id="IPR056861">
    <property type="entry name" value="HMCN1-like_VWA"/>
</dbReference>
<evidence type="ECO:0000256" key="4">
    <source>
        <dbReference type="ARBA" id="ARBA00022801"/>
    </source>
</evidence>
<evidence type="ECO:0000256" key="6">
    <source>
        <dbReference type="SAM" id="Phobius"/>
    </source>
</evidence>
<dbReference type="PROSITE" id="PS50234">
    <property type="entry name" value="VWFA"/>
    <property type="match status" value="1"/>
</dbReference>
<feature type="transmembrane region" description="Helical" evidence="6">
    <location>
        <begin position="640"/>
        <end position="667"/>
    </location>
</feature>
<sequence>MTGPNRLASALLVAFLALAPAAVSAPTAQAQSTACGKVEVVTFRGSGENSVDDGDRSNGLSGPTLQKIIDKARTLPSATGYTLADVKVYGVPYPAIPAEEYNEKDQDLFDSIEYGRLFGSGYLQKRHKECESTGTRFILAGYSQGVIAAREVAQDVPESWIAGVFGLGDPAQKANARGVTGGGANGTGIYRKLIEKDDGTASSDSFYDLLVPTFLFCHDNDPVCDITLRFWWPPADFGPHSNYGGTDAELGELAGQLRGMAEAAETTPAPPDGSGTGPADLMFAIDTTGSMSPYLTAAVASAKSTADALHAVSSKARVGLVEYRDHGDSYVARTVVPLTEDFAAFESGLRGLGAAGGGDTPEAVYTGLVTALGADWNRSATRALIVLGDARAHDPEPVTGLTAAAVTDIAKGVAPMPALPPTVGTAVARTAAEPDAPAQEREEETQTAVPEAKIAATPGEKIPAVPIYALSANDELSAQMVPITTATGGSTFPIGSPDEVTKSVVRAVEDASTAPTARLKAAGTVLAGNKTTLSGLASSYVGDATFAFDFDTDGTIDLTGSDATVAHTYTATGGVKARLVVTDSRGRSSEALVDIDVRALESLHYGEPAPSMGPSTPQSPTPGPSSTPAPAPNPPATGGLALTGIAGLGAMIGLGSVLLGCGVLLFVTTRRRRRHSTTD</sequence>
<keyword evidence="3 7" id="KW-0732">Signal</keyword>